<dbReference type="InterPro" id="IPR045861">
    <property type="entry name" value="CorA_cytoplasmic_dom"/>
</dbReference>
<sequence length="358" mass="41214">MPTRQKFLKKRSIKSGMPPGSLVHIGEERAEAAQISIIAYDATALEEQSLPKIGKHLPSCINPTGVTWINVEGVHDVEIVRALGEHFSFHPLVMEDIVNTVQRPKIEDYGEYLFIVMRMLRPQHEADFSSEQLSMIVGPNYLLTFQEGIKGDVFDAVRERIRTSKGKIRALGTDYLCYSLIDAIVDSYFSVLEELGEHIVDVEEELTLTPGRETLHRISYLKKEIIFLRRAVWPLREAISFLERGDSHLLSDATRVYYRDIYDHTVQVMDTVETYRDLLAGMLDLYLSSVSNRMNEIMKFLTVVGMIFLPLTFLVGVYGMNFKNMPELEWHYGYYALWAVMIVLSLGMVAFFRKKKWL</sequence>
<gene>
    <name evidence="8 9" type="primary">corA</name>
    <name evidence="9" type="ORF">KJB30_01645</name>
</gene>
<dbReference type="InterPro" id="IPR045863">
    <property type="entry name" value="CorA_TM1_TM2"/>
</dbReference>
<comment type="function">
    <text evidence="8">Mediates influx of magnesium ions.</text>
</comment>
<dbReference type="Gene3D" id="3.30.460.20">
    <property type="entry name" value="CorA soluble domain-like"/>
    <property type="match status" value="1"/>
</dbReference>
<evidence type="ECO:0000313" key="9">
    <source>
        <dbReference type="EMBL" id="MBT1070479.1"/>
    </source>
</evidence>
<dbReference type="SUPFAM" id="SSF144083">
    <property type="entry name" value="Magnesium transport protein CorA, transmembrane region"/>
    <property type="match status" value="1"/>
</dbReference>
<dbReference type="Proteomes" id="UP000784128">
    <property type="component" value="Unassembled WGS sequence"/>
</dbReference>
<evidence type="ECO:0000256" key="1">
    <source>
        <dbReference type="ARBA" id="ARBA00004651"/>
    </source>
</evidence>
<dbReference type="Gene3D" id="1.20.58.340">
    <property type="entry name" value="Magnesium transport protein CorA, transmembrane region"/>
    <property type="match status" value="2"/>
</dbReference>
<evidence type="ECO:0000256" key="4">
    <source>
        <dbReference type="ARBA" id="ARBA00022475"/>
    </source>
</evidence>
<feature type="transmembrane region" description="Helical" evidence="8">
    <location>
        <begin position="300"/>
        <end position="320"/>
    </location>
</feature>
<dbReference type="InterPro" id="IPR004488">
    <property type="entry name" value="Mg/Co-transport_prot_CorA"/>
</dbReference>
<evidence type="ECO:0000256" key="5">
    <source>
        <dbReference type="ARBA" id="ARBA00022692"/>
    </source>
</evidence>
<keyword evidence="8" id="KW-0406">Ion transport</keyword>
<organism evidence="9 10">
    <name type="scientific">Pelotalea chapellei</name>
    <dbReference type="NCBI Taxonomy" id="44671"/>
    <lineage>
        <taxon>Bacteria</taxon>
        <taxon>Pseudomonadati</taxon>
        <taxon>Thermodesulfobacteriota</taxon>
        <taxon>Desulfuromonadia</taxon>
        <taxon>Geobacterales</taxon>
        <taxon>Geobacteraceae</taxon>
        <taxon>Pelotalea</taxon>
    </lineage>
</organism>
<comment type="caution">
    <text evidence="9">The sequence shown here is derived from an EMBL/GenBank/DDBJ whole genome shotgun (WGS) entry which is preliminary data.</text>
</comment>
<comment type="subcellular location">
    <subcellularLocation>
        <location evidence="1">Cell membrane</location>
        <topology evidence="1">Multi-pass membrane protein</topology>
    </subcellularLocation>
    <subcellularLocation>
        <location evidence="8">Membrane</location>
        <topology evidence="8">Multi-pass membrane protein</topology>
    </subcellularLocation>
</comment>
<protein>
    <recommendedName>
        <fullName evidence="8">Magnesium transport protein CorA</fullName>
    </recommendedName>
</protein>
<keyword evidence="7 8" id="KW-0472">Membrane</keyword>
<evidence type="ECO:0000256" key="7">
    <source>
        <dbReference type="ARBA" id="ARBA00023136"/>
    </source>
</evidence>
<evidence type="ECO:0000256" key="3">
    <source>
        <dbReference type="ARBA" id="ARBA00022448"/>
    </source>
</evidence>
<keyword evidence="10" id="KW-1185">Reference proteome</keyword>
<reference evidence="9 10" key="1">
    <citation type="submission" date="2021-05" db="EMBL/GenBank/DDBJ databases">
        <title>The draft genome of Geobacter chapellei DSM 13688.</title>
        <authorList>
            <person name="Xu Z."/>
            <person name="Masuda Y."/>
            <person name="Itoh H."/>
            <person name="Senoo K."/>
        </authorList>
    </citation>
    <scope>NUCLEOTIDE SEQUENCE [LARGE SCALE GENOMIC DNA]</scope>
    <source>
        <strain evidence="9 10">DSM 13688</strain>
    </source>
</reference>
<keyword evidence="8" id="KW-0460">Magnesium</keyword>
<comment type="similarity">
    <text evidence="2 8">Belongs to the CorA metal ion transporter (MIT) (TC 1.A.35) family.</text>
</comment>
<proteinExistence type="inferred from homology"/>
<dbReference type="Pfam" id="PF01544">
    <property type="entry name" value="CorA"/>
    <property type="match status" value="1"/>
</dbReference>
<dbReference type="PANTHER" id="PTHR46494">
    <property type="entry name" value="CORA FAMILY METAL ION TRANSPORTER (EUROFUNG)"/>
    <property type="match status" value="1"/>
</dbReference>
<feature type="transmembrane region" description="Helical" evidence="8">
    <location>
        <begin position="332"/>
        <end position="352"/>
    </location>
</feature>
<dbReference type="PANTHER" id="PTHR46494:SF1">
    <property type="entry name" value="CORA FAMILY METAL ION TRANSPORTER (EUROFUNG)"/>
    <property type="match status" value="1"/>
</dbReference>
<evidence type="ECO:0000313" key="10">
    <source>
        <dbReference type="Proteomes" id="UP000784128"/>
    </source>
</evidence>
<evidence type="ECO:0000256" key="2">
    <source>
        <dbReference type="ARBA" id="ARBA00009765"/>
    </source>
</evidence>
<keyword evidence="4 8" id="KW-1003">Cell membrane</keyword>
<keyword evidence="5 8" id="KW-0812">Transmembrane</keyword>
<dbReference type="EMBL" id="JAHDYS010000001">
    <property type="protein sequence ID" value="MBT1070479.1"/>
    <property type="molecule type" value="Genomic_DNA"/>
</dbReference>
<name>A0ABS5U4A4_9BACT</name>
<dbReference type="SUPFAM" id="SSF143865">
    <property type="entry name" value="CorA soluble domain-like"/>
    <property type="match status" value="1"/>
</dbReference>
<accession>A0ABS5U4A4</accession>
<dbReference type="CDD" id="cd12828">
    <property type="entry name" value="TmCorA-like_1"/>
    <property type="match status" value="1"/>
</dbReference>
<evidence type="ECO:0000256" key="8">
    <source>
        <dbReference type="RuleBase" id="RU362010"/>
    </source>
</evidence>
<keyword evidence="6 8" id="KW-1133">Transmembrane helix</keyword>
<keyword evidence="3 8" id="KW-0813">Transport</keyword>
<dbReference type="RefSeq" id="WP_214296178.1">
    <property type="nucleotide sequence ID" value="NZ_JAHDYS010000001.1"/>
</dbReference>
<dbReference type="NCBIfam" id="TIGR00383">
    <property type="entry name" value="corA"/>
    <property type="match status" value="1"/>
</dbReference>
<dbReference type="InterPro" id="IPR002523">
    <property type="entry name" value="MgTranspt_CorA/ZnTranspt_ZntB"/>
</dbReference>
<evidence type="ECO:0000256" key="6">
    <source>
        <dbReference type="ARBA" id="ARBA00022989"/>
    </source>
</evidence>